<reference evidence="2 3" key="1">
    <citation type="submission" date="2024-09" db="EMBL/GenBank/DDBJ databases">
        <title>The Natural Products Discovery Center: Release of the First 8490 Sequenced Strains for Exploring Actinobacteria Biosynthetic Diversity.</title>
        <authorList>
            <person name="Kalkreuter E."/>
            <person name="Kautsar S.A."/>
            <person name="Yang D."/>
            <person name="Bader C.D."/>
            <person name="Teijaro C.N."/>
            <person name="Fluegel L."/>
            <person name="Davis C.M."/>
            <person name="Simpson J.R."/>
            <person name="Lauterbach L."/>
            <person name="Steele A.D."/>
            <person name="Gui C."/>
            <person name="Meng S."/>
            <person name="Li G."/>
            <person name="Viehrig K."/>
            <person name="Ye F."/>
            <person name="Su P."/>
            <person name="Kiefer A.F."/>
            <person name="Nichols A."/>
            <person name="Cepeda A.J."/>
            <person name="Yan W."/>
            <person name="Fan B."/>
            <person name="Jiang Y."/>
            <person name="Adhikari A."/>
            <person name="Zheng C.-J."/>
            <person name="Schuster L."/>
            <person name="Cowan T.M."/>
            <person name="Smanski M.J."/>
            <person name="Chevrette M.G."/>
            <person name="De Carvalho L.P.S."/>
            <person name="Shen B."/>
        </authorList>
    </citation>
    <scope>NUCLEOTIDE SEQUENCE [LARGE SCALE GENOMIC DNA]</scope>
    <source>
        <strain evidence="2 3">NPDC058348</strain>
    </source>
</reference>
<dbReference type="EMBL" id="JBHXIJ010000459">
    <property type="protein sequence ID" value="MFD5103658.1"/>
    <property type="molecule type" value="Genomic_DNA"/>
</dbReference>
<dbReference type="Proteomes" id="UP001598448">
    <property type="component" value="Unassembled WGS sequence"/>
</dbReference>
<proteinExistence type="predicted"/>
<accession>A0ABW6FVF2</accession>
<name>A0ABW6FVF2_9ACTN</name>
<protein>
    <submittedName>
        <fullName evidence="2">Uncharacterized protein</fullName>
    </submittedName>
</protein>
<gene>
    <name evidence="2" type="ORF">ACFWJN_32520</name>
</gene>
<keyword evidence="3" id="KW-1185">Reference proteome</keyword>
<comment type="caution">
    <text evidence="2">The sequence shown here is derived from an EMBL/GenBank/DDBJ whole genome shotgun (WGS) entry which is preliminary data.</text>
</comment>
<feature type="compositionally biased region" description="Pro residues" evidence="1">
    <location>
        <begin position="48"/>
        <end position="64"/>
    </location>
</feature>
<evidence type="ECO:0000313" key="2">
    <source>
        <dbReference type="EMBL" id="MFD5103658.1"/>
    </source>
</evidence>
<evidence type="ECO:0000256" key="1">
    <source>
        <dbReference type="SAM" id="MobiDB-lite"/>
    </source>
</evidence>
<dbReference type="RefSeq" id="WP_386722041.1">
    <property type="nucleotide sequence ID" value="NZ_JBHXIJ010000459.1"/>
</dbReference>
<feature type="non-terminal residue" evidence="2">
    <location>
        <position position="1"/>
    </location>
</feature>
<sequence length="71" mass="6947">ARTGRAHIGGRLALQVLGTPAGPAALARAAERAGVHAVTAAFATAPAVPTPPAGPTTPAVPTPPATRRNPR</sequence>
<feature type="region of interest" description="Disordered" evidence="1">
    <location>
        <begin position="46"/>
        <end position="71"/>
    </location>
</feature>
<evidence type="ECO:0000313" key="3">
    <source>
        <dbReference type="Proteomes" id="UP001598448"/>
    </source>
</evidence>
<organism evidence="2 3">
    <name type="scientific">Streptomyces albidochromogenes</name>
    <dbReference type="NCBI Taxonomy" id="329524"/>
    <lineage>
        <taxon>Bacteria</taxon>
        <taxon>Bacillati</taxon>
        <taxon>Actinomycetota</taxon>
        <taxon>Actinomycetes</taxon>
        <taxon>Kitasatosporales</taxon>
        <taxon>Streptomycetaceae</taxon>
        <taxon>Streptomyces</taxon>
    </lineage>
</organism>